<gene>
    <name evidence="2" type="ORF">KFL_002150030</name>
</gene>
<name>A0A1Y1I8E8_KLENI</name>
<sequence>METEDESFSEVLAKLKRRAPDGATNPRKRSRRRRVLLSPPDSSSEEEDIPSPIAAKPRAPSGTPPCQRIRSSWSYQFPGTQLRWHQGLVACPESERAKCNKVSEE</sequence>
<dbReference type="EMBL" id="DF237164">
    <property type="protein sequence ID" value="GAQ84966.1"/>
    <property type="molecule type" value="Genomic_DNA"/>
</dbReference>
<accession>A0A1Y1I8E8</accession>
<dbReference type="Proteomes" id="UP000054558">
    <property type="component" value="Unassembled WGS sequence"/>
</dbReference>
<evidence type="ECO:0000256" key="1">
    <source>
        <dbReference type="SAM" id="MobiDB-lite"/>
    </source>
</evidence>
<evidence type="ECO:0000313" key="2">
    <source>
        <dbReference type="EMBL" id="GAQ84966.1"/>
    </source>
</evidence>
<protein>
    <submittedName>
        <fullName evidence="2">Uncharacterized protein</fullName>
    </submittedName>
</protein>
<evidence type="ECO:0000313" key="3">
    <source>
        <dbReference type="Proteomes" id="UP000054558"/>
    </source>
</evidence>
<feature type="compositionally biased region" description="Basic residues" evidence="1">
    <location>
        <begin position="26"/>
        <end position="35"/>
    </location>
</feature>
<keyword evidence="3" id="KW-1185">Reference proteome</keyword>
<organism evidence="2 3">
    <name type="scientific">Klebsormidium nitens</name>
    <name type="common">Green alga</name>
    <name type="synonym">Ulothrix nitens</name>
    <dbReference type="NCBI Taxonomy" id="105231"/>
    <lineage>
        <taxon>Eukaryota</taxon>
        <taxon>Viridiplantae</taxon>
        <taxon>Streptophyta</taxon>
        <taxon>Klebsormidiophyceae</taxon>
        <taxon>Klebsormidiales</taxon>
        <taxon>Klebsormidiaceae</taxon>
        <taxon>Klebsormidium</taxon>
    </lineage>
</organism>
<feature type="region of interest" description="Disordered" evidence="1">
    <location>
        <begin position="1"/>
        <end position="71"/>
    </location>
</feature>
<reference evidence="2 3" key="1">
    <citation type="journal article" date="2014" name="Nat. Commun.">
        <title>Klebsormidium flaccidum genome reveals primary factors for plant terrestrial adaptation.</title>
        <authorList>
            <person name="Hori K."/>
            <person name="Maruyama F."/>
            <person name="Fujisawa T."/>
            <person name="Togashi T."/>
            <person name="Yamamoto N."/>
            <person name="Seo M."/>
            <person name="Sato S."/>
            <person name="Yamada T."/>
            <person name="Mori H."/>
            <person name="Tajima N."/>
            <person name="Moriyama T."/>
            <person name="Ikeuchi M."/>
            <person name="Watanabe M."/>
            <person name="Wada H."/>
            <person name="Kobayashi K."/>
            <person name="Saito M."/>
            <person name="Masuda T."/>
            <person name="Sasaki-Sekimoto Y."/>
            <person name="Mashiguchi K."/>
            <person name="Awai K."/>
            <person name="Shimojima M."/>
            <person name="Masuda S."/>
            <person name="Iwai M."/>
            <person name="Nobusawa T."/>
            <person name="Narise T."/>
            <person name="Kondo S."/>
            <person name="Saito H."/>
            <person name="Sato R."/>
            <person name="Murakawa M."/>
            <person name="Ihara Y."/>
            <person name="Oshima-Yamada Y."/>
            <person name="Ohtaka K."/>
            <person name="Satoh M."/>
            <person name="Sonobe K."/>
            <person name="Ishii M."/>
            <person name="Ohtani R."/>
            <person name="Kanamori-Sato M."/>
            <person name="Honoki R."/>
            <person name="Miyazaki D."/>
            <person name="Mochizuki H."/>
            <person name="Umetsu J."/>
            <person name="Higashi K."/>
            <person name="Shibata D."/>
            <person name="Kamiya Y."/>
            <person name="Sato N."/>
            <person name="Nakamura Y."/>
            <person name="Tabata S."/>
            <person name="Ida S."/>
            <person name="Kurokawa K."/>
            <person name="Ohta H."/>
        </authorList>
    </citation>
    <scope>NUCLEOTIDE SEQUENCE [LARGE SCALE GENOMIC DNA]</scope>
    <source>
        <strain evidence="2 3">NIES-2285</strain>
    </source>
</reference>
<proteinExistence type="predicted"/>
<dbReference type="AlphaFoldDB" id="A0A1Y1I8E8"/>